<dbReference type="SFLD" id="SFLDG01385">
    <property type="entry name" value="heme_carboxy_lyase_like"/>
    <property type="match status" value="1"/>
</dbReference>
<dbReference type="InterPro" id="IPR030896">
    <property type="entry name" value="rSAM_AhbD_hemeb"/>
</dbReference>
<dbReference type="SMART" id="SM00729">
    <property type="entry name" value="Elp3"/>
    <property type="match status" value="1"/>
</dbReference>
<dbReference type="Proteomes" id="UP000265882">
    <property type="component" value="Unassembled WGS sequence"/>
</dbReference>
<keyword evidence="2" id="KW-0004">4Fe-4S</keyword>
<dbReference type="InterPro" id="IPR050377">
    <property type="entry name" value="Radical_SAM_PqqE_MftC-like"/>
</dbReference>
<evidence type="ECO:0000256" key="1">
    <source>
        <dbReference type="ARBA" id="ARBA00001966"/>
    </source>
</evidence>
<proteinExistence type="predicted"/>
<dbReference type="InterPro" id="IPR006638">
    <property type="entry name" value="Elp3/MiaA/NifB-like_rSAM"/>
</dbReference>
<dbReference type="InterPro" id="IPR007197">
    <property type="entry name" value="rSAM"/>
</dbReference>
<dbReference type="PANTHER" id="PTHR11228:SF34">
    <property type="entry name" value="TUNGSTEN-CONTAINING ALDEHYDE FERREDOXIN OXIDOREDUCTASE COFACTOR MODIFYING PROTEIN"/>
    <property type="match status" value="1"/>
</dbReference>
<dbReference type="SUPFAM" id="SSF102114">
    <property type="entry name" value="Radical SAM enzymes"/>
    <property type="match status" value="1"/>
</dbReference>
<dbReference type="SFLD" id="SFLDG01067">
    <property type="entry name" value="SPASM/twitch_domain_containing"/>
    <property type="match status" value="1"/>
</dbReference>
<dbReference type="CDD" id="cd01335">
    <property type="entry name" value="Radical_SAM"/>
    <property type="match status" value="1"/>
</dbReference>
<dbReference type="InterPro" id="IPR013785">
    <property type="entry name" value="Aldolase_TIM"/>
</dbReference>
<comment type="caution">
    <text evidence="8">The sequence shown here is derived from an EMBL/GenBank/DDBJ whole genome shotgun (WGS) entry which is preliminary data.</text>
</comment>
<keyword evidence="3" id="KW-0949">S-adenosyl-L-methionine</keyword>
<accession>A0A3A4NZ22</accession>
<gene>
    <name evidence="8" type="primary">ahbD</name>
    <name evidence="8" type="ORF">C4520_06350</name>
</gene>
<dbReference type="Pfam" id="PF13186">
    <property type="entry name" value="SPASM"/>
    <property type="match status" value="1"/>
</dbReference>
<evidence type="ECO:0000256" key="4">
    <source>
        <dbReference type="ARBA" id="ARBA00022723"/>
    </source>
</evidence>
<dbReference type="EMBL" id="QZKU01000046">
    <property type="protein sequence ID" value="RJP23386.1"/>
    <property type="molecule type" value="Genomic_DNA"/>
</dbReference>
<evidence type="ECO:0000256" key="3">
    <source>
        <dbReference type="ARBA" id="ARBA00022691"/>
    </source>
</evidence>
<dbReference type="NCBIfam" id="TIGR04545">
    <property type="entry name" value="rSAM_ahbD_hemeb"/>
    <property type="match status" value="1"/>
</dbReference>
<dbReference type="GO" id="GO:0051539">
    <property type="term" value="F:4 iron, 4 sulfur cluster binding"/>
    <property type="evidence" value="ECO:0007669"/>
    <property type="project" value="UniProtKB-KW"/>
</dbReference>
<dbReference type="Pfam" id="PF04055">
    <property type="entry name" value="Radical_SAM"/>
    <property type="match status" value="1"/>
</dbReference>
<dbReference type="GO" id="GO:0003824">
    <property type="term" value="F:catalytic activity"/>
    <property type="evidence" value="ECO:0007669"/>
    <property type="project" value="InterPro"/>
</dbReference>
<evidence type="ECO:0000256" key="6">
    <source>
        <dbReference type="ARBA" id="ARBA00023014"/>
    </source>
</evidence>
<dbReference type="InterPro" id="IPR058240">
    <property type="entry name" value="rSAM_sf"/>
</dbReference>
<dbReference type="Gene3D" id="3.20.20.70">
    <property type="entry name" value="Aldolase class I"/>
    <property type="match status" value="1"/>
</dbReference>
<dbReference type="PIRSF" id="PIRSF037420">
    <property type="entry name" value="PQQ_syn_pqqE"/>
    <property type="match status" value="1"/>
</dbReference>
<keyword evidence="6" id="KW-0411">Iron-sulfur</keyword>
<dbReference type="InterPro" id="IPR034480">
    <property type="entry name" value="Heme_synthase-like"/>
</dbReference>
<dbReference type="SFLD" id="SFLDS00029">
    <property type="entry name" value="Radical_SAM"/>
    <property type="match status" value="1"/>
</dbReference>
<dbReference type="PANTHER" id="PTHR11228">
    <property type="entry name" value="RADICAL SAM DOMAIN PROTEIN"/>
    <property type="match status" value="1"/>
</dbReference>
<evidence type="ECO:0000313" key="9">
    <source>
        <dbReference type="Proteomes" id="UP000265882"/>
    </source>
</evidence>
<reference evidence="8 9" key="1">
    <citation type="journal article" date="2017" name="ISME J.">
        <title>Energy and carbon metabolisms in a deep terrestrial subsurface fluid microbial community.</title>
        <authorList>
            <person name="Momper L."/>
            <person name="Jungbluth S.P."/>
            <person name="Lee M.D."/>
            <person name="Amend J.P."/>
        </authorList>
    </citation>
    <scope>NUCLEOTIDE SEQUENCE [LARGE SCALE GENOMIC DNA]</scope>
    <source>
        <strain evidence="8">SURF_5</strain>
    </source>
</reference>
<dbReference type="InterPro" id="IPR017200">
    <property type="entry name" value="PqqE-like"/>
</dbReference>
<name>A0A3A4NZ22_ABYX5</name>
<dbReference type="GO" id="GO:0046872">
    <property type="term" value="F:metal ion binding"/>
    <property type="evidence" value="ECO:0007669"/>
    <property type="project" value="UniProtKB-KW"/>
</dbReference>
<evidence type="ECO:0000259" key="7">
    <source>
        <dbReference type="PROSITE" id="PS51918"/>
    </source>
</evidence>
<dbReference type="InterPro" id="IPR023885">
    <property type="entry name" value="4Fe4S-binding_SPASM_dom"/>
</dbReference>
<evidence type="ECO:0000313" key="8">
    <source>
        <dbReference type="EMBL" id="RJP23386.1"/>
    </source>
</evidence>
<dbReference type="SFLD" id="SFLDG01386">
    <property type="entry name" value="main_SPASM_domain-containing"/>
    <property type="match status" value="1"/>
</dbReference>
<dbReference type="AlphaFoldDB" id="A0A3A4NZ22"/>
<keyword evidence="4" id="KW-0479">Metal-binding</keyword>
<comment type="cofactor">
    <cofactor evidence="1">
        <name>[4Fe-4S] cluster</name>
        <dbReference type="ChEBI" id="CHEBI:49883"/>
    </cofactor>
</comment>
<dbReference type="SFLD" id="SFLDF00542">
    <property type="entry name" value="alternative_heme_biosynthesis"/>
    <property type="match status" value="1"/>
</dbReference>
<dbReference type="NCBIfam" id="TIGR04085">
    <property type="entry name" value="rSAM_more_4Fe4S"/>
    <property type="match status" value="1"/>
</dbReference>
<dbReference type="CDD" id="cd21123">
    <property type="entry name" value="SPASM_MftC-like"/>
    <property type="match status" value="1"/>
</dbReference>
<dbReference type="PROSITE" id="PS51918">
    <property type="entry name" value="RADICAL_SAM"/>
    <property type="match status" value="1"/>
</dbReference>
<sequence length="363" mass="40264">MTVEQKKRHAHGGHPGGKSELRLVAWEITRSCNLACIHCRASAERGPYPNELSTGECKKVLDEIHSFSDPIIIFTGGEPLLRTDIFEILRYGQSLGMKMTMAVNGVLLDEPTARRLVEHGIQRISVSIDGSTAETHDAFRKVPGAFAGAMRGIEAAKKAGLPFQLNTTITRINLHEIGDILKLAVDLGAVAHHIFLLVPTGRGKDLEEQEIPPEEYERTLNWFYEQREKTPLQLKATCAPHFYRILRQRAAAEGKEVSFETYGMDAVTRGCLGGVAFCFISHVGTLSPCGYLELDCGNVRAEGFRAAWENSKVFNELRDFSRYEGKCGKCRYLKVCGGCRARAYARTGNYLAEEPYCVYPGSG</sequence>
<keyword evidence="5" id="KW-0408">Iron</keyword>
<evidence type="ECO:0000256" key="2">
    <source>
        <dbReference type="ARBA" id="ARBA00022485"/>
    </source>
</evidence>
<protein>
    <submittedName>
        <fullName evidence="8">Heme b synthase</fullName>
    </submittedName>
</protein>
<organism evidence="8 9">
    <name type="scientific">Abyssobacteria bacterium (strain SURF_5)</name>
    <dbReference type="NCBI Taxonomy" id="2093360"/>
    <lineage>
        <taxon>Bacteria</taxon>
        <taxon>Pseudomonadati</taxon>
        <taxon>Candidatus Hydrogenedentota</taxon>
        <taxon>Candidatus Abyssobacteria</taxon>
    </lineage>
</organism>
<feature type="domain" description="Radical SAM core" evidence="7">
    <location>
        <begin position="18"/>
        <end position="229"/>
    </location>
</feature>
<evidence type="ECO:0000256" key="5">
    <source>
        <dbReference type="ARBA" id="ARBA00023004"/>
    </source>
</evidence>